<dbReference type="AlphaFoldDB" id="A0AAV1SIN4"/>
<sequence length="68" mass="7514">MHEEAIGMVSSAGVMEESGMLEGRLCESAATRRRLGYMRRKGLQFVAWRCSAVGNNRHTDGWRIGVSG</sequence>
<keyword evidence="2" id="KW-1185">Reference proteome</keyword>
<evidence type="ECO:0000313" key="2">
    <source>
        <dbReference type="Proteomes" id="UP001314170"/>
    </source>
</evidence>
<accession>A0AAV1SIN4</accession>
<proteinExistence type="predicted"/>
<dbReference type="Proteomes" id="UP001314170">
    <property type="component" value="Unassembled WGS sequence"/>
</dbReference>
<reference evidence="1 2" key="1">
    <citation type="submission" date="2024-01" db="EMBL/GenBank/DDBJ databases">
        <authorList>
            <person name="Waweru B."/>
        </authorList>
    </citation>
    <scope>NUCLEOTIDE SEQUENCE [LARGE SCALE GENOMIC DNA]</scope>
</reference>
<gene>
    <name evidence="1" type="ORF">DCAF_LOCUS22863</name>
</gene>
<evidence type="ECO:0000313" key="1">
    <source>
        <dbReference type="EMBL" id="CAK7350137.1"/>
    </source>
</evidence>
<name>A0AAV1SIN4_9ROSI</name>
<comment type="caution">
    <text evidence="1">The sequence shown here is derived from an EMBL/GenBank/DDBJ whole genome shotgun (WGS) entry which is preliminary data.</text>
</comment>
<organism evidence="1 2">
    <name type="scientific">Dovyalis caffra</name>
    <dbReference type="NCBI Taxonomy" id="77055"/>
    <lineage>
        <taxon>Eukaryota</taxon>
        <taxon>Viridiplantae</taxon>
        <taxon>Streptophyta</taxon>
        <taxon>Embryophyta</taxon>
        <taxon>Tracheophyta</taxon>
        <taxon>Spermatophyta</taxon>
        <taxon>Magnoliopsida</taxon>
        <taxon>eudicotyledons</taxon>
        <taxon>Gunneridae</taxon>
        <taxon>Pentapetalae</taxon>
        <taxon>rosids</taxon>
        <taxon>fabids</taxon>
        <taxon>Malpighiales</taxon>
        <taxon>Salicaceae</taxon>
        <taxon>Flacourtieae</taxon>
        <taxon>Dovyalis</taxon>
    </lineage>
</organism>
<protein>
    <submittedName>
        <fullName evidence="1">Uncharacterized protein</fullName>
    </submittedName>
</protein>
<dbReference type="EMBL" id="CAWUPB010001184">
    <property type="protein sequence ID" value="CAK7350137.1"/>
    <property type="molecule type" value="Genomic_DNA"/>
</dbReference>